<reference evidence="1 2" key="1">
    <citation type="submission" date="2022-06" db="EMBL/GenBank/DDBJ databases">
        <title>Sequencing the genomes of 1000 actinobacteria strains.</title>
        <authorList>
            <person name="Klenk H.-P."/>
        </authorList>
    </citation>
    <scope>NUCLEOTIDE SEQUENCE [LARGE SCALE GENOMIC DNA]</scope>
    <source>
        <strain evidence="1 2">DSM 41656</strain>
    </source>
</reference>
<name>A0ABT1JB55_9ACTN</name>
<dbReference type="Proteomes" id="UP001206483">
    <property type="component" value="Unassembled WGS sequence"/>
</dbReference>
<proteinExistence type="predicted"/>
<dbReference type="RefSeq" id="WP_253804604.1">
    <property type="nucleotide sequence ID" value="NZ_BAAAUB010000149.1"/>
</dbReference>
<dbReference type="EMBL" id="JAMZDX010000008">
    <property type="protein sequence ID" value="MCP2314296.1"/>
    <property type="molecule type" value="Genomic_DNA"/>
</dbReference>
<sequence length="51" mass="5657">MTVMLWRADLDPATGHHRIPTPPGTADRLRLRRIVTARPVQYLGETGCTAS</sequence>
<keyword evidence="2" id="KW-1185">Reference proteome</keyword>
<protein>
    <submittedName>
        <fullName evidence="1">Uncharacterized protein</fullName>
    </submittedName>
</protein>
<accession>A0ABT1JB55</accession>
<evidence type="ECO:0000313" key="2">
    <source>
        <dbReference type="Proteomes" id="UP001206483"/>
    </source>
</evidence>
<evidence type="ECO:0000313" key="1">
    <source>
        <dbReference type="EMBL" id="MCP2314296.1"/>
    </source>
</evidence>
<gene>
    <name evidence="1" type="ORF">FHR36_007495</name>
</gene>
<organism evidence="1 2">
    <name type="scientific">Kitasatospora paracochleata</name>
    <dbReference type="NCBI Taxonomy" id="58354"/>
    <lineage>
        <taxon>Bacteria</taxon>
        <taxon>Bacillati</taxon>
        <taxon>Actinomycetota</taxon>
        <taxon>Actinomycetes</taxon>
        <taxon>Kitasatosporales</taxon>
        <taxon>Streptomycetaceae</taxon>
        <taxon>Kitasatospora</taxon>
    </lineage>
</organism>
<comment type="caution">
    <text evidence="1">The sequence shown here is derived from an EMBL/GenBank/DDBJ whole genome shotgun (WGS) entry which is preliminary data.</text>
</comment>